<evidence type="ECO:0000259" key="2">
    <source>
        <dbReference type="PROSITE" id="PS50943"/>
    </source>
</evidence>
<dbReference type="CDD" id="cd00093">
    <property type="entry name" value="HTH_XRE"/>
    <property type="match status" value="1"/>
</dbReference>
<comment type="caution">
    <text evidence="3">The sequence shown here is derived from an EMBL/GenBank/DDBJ whole genome shotgun (WGS) entry which is preliminary data.</text>
</comment>
<dbReference type="Gene3D" id="3.30.450.180">
    <property type="match status" value="1"/>
</dbReference>
<evidence type="ECO:0000256" key="1">
    <source>
        <dbReference type="SAM" id="MobiDB-lite"/>
    </source>
</evidence>
<dbReference type="Pfam" id="PF13560">
    <property type="entry name" value="HTH_31"/>
    <property type="match status" value="1"/>
</dbReference>
<gene>
    <name evidence="3" type="ORF">I8D64_06725</name>
</gene>
<reference evidence="3 4" key="1">
    <citation type="submission" date="2020-12" db="EMBL/GenBank/DDBJ databases">
        <title>Brachybacterium sp. MASK1Z-5, whole genome shotgun sequence.</title>
        <authorList>
            <person name="Tuo L."/>
        </authorList>
    </citation>
    <scope>NUCLEOTIDE SEQUENCE [LARGE SCALE GENOMIC DNA]</scope>
    <source>
        <strain evidence="3 4">MASK1Z-5</strain>
    </source>
</reference>
<evidence type="ECO:0000313" key="4">
    <source>
        <dbReference type="Proteomes" id="UP000612352"/>
    </source>
</evidence>
<dbReference type="PROSITE" id="PS50943">
    <property type="entry name" value="HTH_CROC1"/>
    <property type="match status" value="1"/>
</dbReference>
<evidence type="ECO:0000313" key="3">
    <source>
        <dbReference type="EMBL" id="MBK0331096.1"/>
    </source>
</evidence>
<sequence length="316" mass="34255">MDPITELREFLASRRARVRPEDAGLPAFGSHRRVEGLRREEVALLAGISVEYYTRMERGRVGSVSEEVLRGIARALLLDDIESEHLGRLVRAAGARRGPAARSPRPVGAAPSRVSDTVHRMLDMLPAPAFVRNGRFDVLAANAMGRALYSPVIESMSEPNTARFAFLVPSAQQFFVDFPGAQRDVVAFLHAEAGRDPFSKDLQDLVGELSTRSDRFRELWAEQDVKLHRAGTKHLRHPLVGEMVLDYEAFEISASPGLRLNVYTAAPGSSAADALAVLGSWAASTADGADGADGRDAASDEDPSAGASPRSLRRES</sequence>
<dbReference type="RefSeq" id="WP_200501765.1">
    <property type="nucleotide sequence ID" value="NZ_JAEDAJ010000003.1"/>
</dbReference>
<dbReference type="SUPFAM" id="SSF47413">
    <property type="entry name" value="lambda repressor-like DNA-binding domains"/>
    <property type="match status" value="1"/>
</dbReference>
<keyword evidence="4" id="KW-1185">Reference proteome</keyword>
<dbReference type="Proteomes" id="UP000612352">
    <property type="component" value="Unassembled WGS sequence"/>
</dbReference>
<dbReference type="PANTHER" id="PTHR35010">
    <property type="entry name" value="BLL4672 PROTEIN-RELATED"/>
    <property type="match status" value="1"/>
</dbReference>
<dbReference type="Gene3D" id="1.10.260.40">
    <property type="entry name" value="lambda repressor-like DNA-binding domains"/>
    <property type="match status" value="1"/>
</dbReference>
<feature type="region of interest" description="Disordered" evidence="1">
    <location>
        <begin position="285"/>
        <end position="316"/>
    </location>
</feature>
<dbReference type="EMBL" id="JAEDAJ010000003">
    <property type="protein sequence ID" value="MBK0331096.1"/>
    <property type="molecule type" value="Genomic_DNA"/>
</dbReference>
<dbReference type="InterPro" id="IPR001387">
    <property type="entry name" value="Cro/C1-type_HTH"/>
</dbReference>
<organism evidence="3 4">
    <name type="scientific">Brachybacterium halotolerans</name>
    <dbReference type="NCBI Taxonomy" id="2795215"/>
    <lineage>
        <taxon>Bacteria</taxon>
        <taxon>Bacillati</taxon>
        <taxon>Actinomycetota</taxon>
        <taxon>Actinomycetes</taxon>
        <taxon>Micrococcales</taxon>
        <taxon>Dermabacteraceae</taxon>
        <taxon>Brachybacterium</taxon>
    </lineage>
</organism>
<proteinExistence type="predicted"/>
<feature type="domain" description="HTH cro/C1-type" evidence="2">
    <location>
        <begin position="36"/>
        <end position="81"/>
    </location>
</feature>
<dbReference type="PANTHER" id="PTHR35010:SF2">
    <property type="entry name" value="BLL4672 PROTEIN"/>
    <property type="match status" value="1"/>
</dbReference>
<dbReference type="Pfam" id="PF17765">
    <property type="entry name" value="MLTR_LBD"/>
    <property type="match status" value="1"/>
</dbReference>
<dbReference type="InterPro" id="IPR041413">
    <property type="entry name" value="MLTR_LBD"/>
</dbReference>
<name>A0ABS1B8V7_9MICO</name>
<protein>
    <submittedName>
        <fullName evidence="3">Helix-turn-helix domain-containing protein</fullName>
    </submittedName>
</protein>
<dbReference type="SMART" id="SM00530">
    <property type="entry name" value="HTH_XRE"/>
    <property type="match status" value="1"/>
</dbReference>
<dbReference type="InterPro" id="IPR010982">
    <property type="entry name" value="Lambda_DNA-bd_dom_sf"/>
</dbReference>
<accession>A0ABS1B8V7</accession>